<keyword evidence="2" id="KW-1185">Reference proteome</keyword>
<evidence type="ECO:0000313" key="1">
    <source>
        <dbReference type="EMBL" id="ARU60723.1"/>
    </source>
</evidence>
<protein>
    <submittedName>
        <fullName evidence="1">Uncharacterized protein</fullName>
    </submittedName>
</protein>
<evidence type="ECO:0000313" key="2">
    <source>
        <dbReference type="Proteomes" id="UP000195437"/>
    </source>
</evidence>
<reference evidence="2" key="1">
    <citation type="submission" date="2017-05" db="EMBL/GenBank/DDBJ databases">
        <authorList>
            <person name="Sung H."/>
        </authorList>
    </citation>
    <scope>NUCLEOTIDE SEQUENCE [LARGE SCALE GENOMIC DNA]</scope>
    <source>
        <strain evidence="2">AR23208</strain>
    </source>
</reference>
<dbReference type="Proteomes" id="UP000195437">
    <property type="component" value="Chromosome"/>
</dbReference>
<gene>
    <name evidence="1" type="ORF">CBW65_06200</name>
</gene>
<dbReference type="KEGG" id="tum:CBW65_06200"/>
<dbReference type="AlphaFoldDB" id="A0A1Y0IMZ1"/>
<dbReference type="EMBL" id="CP021434">
    <property type="protein sequence ID" value="ARU60723.1"/>
    <property type="molecule type" value="Genomic_DNA"/>
</dbReference>
<dbReference type="RefSeq" id="WP_087456114.1">
    <property type="nucleotide sequence ID" value="NZ_CP021434.1"/>
</dbReference>
<organism evidence="1 2">
    <name type="scientific">Tumebacillus avium</name>
    <dbReference type="NCBI Taxonomy" id="1903704"/>
    <lineage>
        <taxon>Bacteria</taxon>
        <taxon>Bacillati</taxon>
        <taxon>Bacillota</taxon>
        <taxon>Bacilli</taxon>
        <taxon>Bacillales</taxon>
        <taxon>Alicyclobacillaceae</taxon>
        <taxon>Tumebacillus</taxon>
    </lineage>
</organism>
<proteinExistence type="predicted"/>
<sequence>MNSWVAWEEVNRLVMLQSMMRFAAFEMREGITPMHGLVQVMMSESRDEAEVRALRVLLAQLQGVEGLLKDLITAADGQKQPLEVAALEAARKSVRRLAEIHSSLEELHRQALEWQRDKDGERVQAMLQGLVLAKRLCGQLIDLA</sequence>
<name>A0A1Y0IMZ1_9BACL</name>
<accession>A0A1Y0IMZ1</accession>